<evidence type="ECO:0000313" key="2">
    <source>
        <dbReference type="EMBL" id="WMD23969.1"/>
    </source>
</evidence>
<keyword evidence="1" id="KW-1133">Transmembrane helix</keyword>
<geneLocation type="plasmid" evidence="2 3">
    <name>unnamed</name>
</geneLocation>
<sequence length="92" mass="9982">MTAHRTSGFHDLVMFLARPKTVIIGLIIGLGGGYIFASNSLALIVLVPIAAAVALVLLEIGMGLIPRIFAFIIYPNYRMKVVDAIREAWNGK</sequence>
<feature type="transmembrane region" description="Helical" evidence="1">
    <location>
        <begin position="21"/>
        <end position="37"/>
    </location>
</feature>
<keyword evidence="1" id="KW-0812">Transmembrane</keyword>
<gene>
    <name evidence="2" type="ORF">RAS12_30515</name>
</gene>
<protein>
    <recommendedName>
        <fullName evidence="4">Transmembrane protein</fullName>
    </recommendedName>
</protein>
<name>A0ABY9MAK1_9BURK</name>
<evidence type="ECO:0000256" key="1">
    <source>
        <dbReference type="SAM" id="Phobius"/>
    </source>
</evidence>
<accession>A0ABY9MAK1</accession>
<keyword evidence="2" id="KW-0614">Plasmid</keyword>
<organism evidence="2 3">
    <name type="scientific">Achromobacter seleniivolatilans</name>
    <dbReference type="NCBI Taxonomy" id="3047478"/>
    <lineage>
        <taxon>Bacteria</taxon>
        <taxon>Pseudomonadati</taxon>
        <taxon>Pseudomonadota</taxon>
        <taxon>Betaproteobacteria</taxon>
        <taxon>Burkholderiales</taxon>
        <taxon>Alcaligenaceae</taxon>
        <taxon>Achromobacter</taxon>
    </lineage>
</organism>
<feature type="transmembrane region" description="Helical" evidence="1">
    <location>
        <begin position="43"/>
        <end position="70"/>
    </location>
</feature>
<evidence type="ECO:0000313" key="3">
    <source>
        <dbReference type="Proteomes" id="UP001234798"/>
    </source>
</evidence>
<dbReference type="EMBL" id="CP132977">
    <property type="protein sequence ID" value="WMD23969.1"/>
    <property type="molecule type" value="Genomic_DNA"/>
</dbReference>
<proteinExistence type="predicted"/>
<reference evidence="2 3" key="1">
    <citation type="submission" date="2023-08" db="EMBL/GenBank/DDBJ databases">
        <title>Achromobacter seleniivolatilans sp. nov., isolated from seleniferous soil.</title>
        <authorList>
            <person name="Zhang S."/>
            <person name="Li K."/>
            <person name="Peng J."/>
            <person name="Zhao Q."/>
            <person name="Wang H."/>
            <person name="Guo Y."/>
        </authorList>
    </citation>
    <scope>NUCLEOTIDE SEQUENCE [LARGE SCALE GENOMIC DNA]</scope>
    <source>
        <strain evidence="2 3">R39</strain>
        <plasmid evidence="2 3">unnamed</plasmid>
    </source>
</reference>
<keyword evidence="1" id="KW-0472">Membrane</keyword>
<keyword evidence="3" id="KW-1185">Reference proteome</keyword>
<dbReference type="Proteomes" id="UP001234798">
    <property type="component" value="Plasmid unnamed"/>
</dbReference>
<dbReference type="RefSeq" id="WP_306951926.1">
    <property type="nucleotide sequence ID" value="NZ_CP132977.1"/>
</dbReference>
<evidence type="ECO:0008006" key="4">
    <source>
        <dbReference type="Google" id="ProtNLM"/>
    </source>
</evidence>